<evidence type="ECO:0000313" key="6">
    <source>
        <dbReference type="Proteomes" id="UP001602058"/>
    </source>
</evidence>
<dbReference type="CDD" id="cd06170">
    <property type="entry name" value="LuxR_C_like"/>
    <property type="match status" value="1"/>
</dbReference>
<evidence type="ECO:0000256" key="1">
    <source>
        <dbReference type="ARBA" id="ARBA00023015"/>
    </source>
</evidence>
<evidence type="ECO:0000256" key="3">
    <source>
        <dbReference type="ARBA" id="ARBA00023163"/>
    </source>
</evidence>
<dbReference type="EMBL" id="JBIAWJ010000005">
    <property type="protein sequence ID" value="MFF4522477.1"/>
    <property type="molecule type" value="Genomic_DNA"/>
</dbReference>
<evidence type="ECO:0000259" key="4">
    <source>
        <dbReference type="PROSITE" id="PS50043"/>
    </source>
</evidence>
<gene>
    <name evidence="5" type="ORF">ACFY1D_13690</name>
</gene>
<dbReference type="Gene3D" id="3.40.50.2300">
    <property type="match status" value="1"/>
</dbReference>
<keyword evidence="2" id="KW-0238">DNA-binding</keyword>
<organism evidence="5 6">
    <name type="scientific">Streptomyces bluensis</name>
    <dbReference type="NCBI Taxonomy" id="33897"/>
    <lineage>
        <taxon>Bacteria</taxon>
        <taxon>Bacillati</taxon>
        <taxon>Actinomycetota</taxon>
        <taxon>Actinomycetes</taxon>
        <taxon>Kitasatosporales</taxon>
        <taxon>Streptomycetaceae</taxon>
        <taxon>Streptomyces</taxon>
    </lineage>
</organism>
<comment type="caution">
    <text evidence="5">The sequence shown here is derived from an EMBL/GenBank/DDBJ whole genome shotgun (WGS) entry which is preliminary data.</text>
</comment>
<dbReference type="InterPro" id="IPR016032">
    <property type="entry name" value="Sig_transdc_resp-reg_C-effctor"/>
</dbReference>
<protein>
    <submittedName>
        <fullName evidence="5">Response regulator transcription factor</fullName>
    </submittedName>
</protein>
<dbReference type="Proteomes" id="UP001602058">
    <property type="component" value="Unassembled WGS sequence"/>
</dbReference>
<evidence type="ECO:0000256" key="2">
    <source>
        <dbReference type="ARBA" id="ARBA00023125"/>
    </source>
</evidence>
<accession>A0ABW6UGC5</accession>
<keyword evidence="6" id="KW-1185">Reference proteome</keyword>
<dbReference type="SMART" id="SM00421">
    <property type="entry name" value="HTH_LUXR"/>
    <property type="match status" value="1"/>
</dbReference>
<keyword evidence="3" id="KW-0804">Transcription</keyword>
<keyword evidence="1" id="KW-0805">Transcription regulation</keyword>
<proteinExistence type="predicted"/>
<evidence type="ECO:0000313" key="5">
    <source>
        <dbReference type="EMBL" id="MFF4522477.1"/>
    </source>
</evidence>
<reference evidence="5 6" key="1">
    <citation type="submission" date="2024-10" db="EMBL/GenBank/DDBJ databases">
        <title>The Natural Products Discovery Center: Release of the First 8490 Sequenced Strains for Exploring Actinobacteria Biosynthetic Diversity.</title>
        <authorList>
            <person name="Kalkreuter E."/>
            <person name="Kautsar S.A."/>
            <person name="Yang D."/>
            <person name="Bader C.D."/>
            <person name="Teijaro C.N."/>
            <person name="Fluegel L."/>
            <person name="Davis C.M."/>
            <person name="Simpson J.R."/>
            <person name="Lauterbach L."/>
            <person name="Steele A.D."/>
            <person name="Gui C."/>
            <person name="Meng S."/>
            <person name="Li G."/>
            <person name="Viehrig K."/>
            <person name="Ye F."/>
            <person name="Su P."/>
            <person name="Kiefer A.F."/>
            <person name="Nichols A."/>
            <person name="Cepeda A.J."/>
            <person name="Yan W."/>
            <person name="Fan B."/>
            <person name="Jiang Y."/>
            <person name="Adhikari A."/>
            <person name="Zheng C.-J."/>
            <person name="Schuster L."/>
            <person name="Cowan T.M."/>
            <person name="Smanski M.J."/>
            <person name="Chevrette M.G."/>
            <person name="De Carvalho L.P.S."/>
            <person name="Shen B."/>
        </authorList>
    </citation>
    <scope>NUCLEOTIDE SEQUENCE [LARGE SCALE GENOMIC DNA]</scope>
    <source>
        <strain evidence="5 6">NPDC001390</strain>
    </source>
</reference>
<dbReference type="PRINTS" id="PR00038">
    <property type="entry name" value="HTHLUXR"/>
</dbReference>
<dbReference type="Pfam" id="PF00196">
    <property type="entry name" value="GerE"/>
    <property type="match status" value="1"/>
</dbReference>
<dbReference type="InterPro" id="IPR000792">
    <property type="entry name" value="Tscrpt_reg_LuxR_C"/>
</dbReference>
<dbReference type="PANTHER" id="PTHR43214:SF24">
    <property type="entry name" value="TRANSCRIPTIONAL REGULATORY PROTEIN NARL-RELATED"/>
    <property type="match status" value="1"/>
</dbReference>
<dbReference type="PANTHER" id="PTHR43214">
    <property type="entry name" value="TWO-COMPONENT RESPONSE REGULATOR"/>
    <property type="match status" value="1"/>
</dbReference>
<dbReference type="PROSITE" id="PS50043">
    <property type="entry name" value="HTH_LUXR_2"/>
    <property type="match status" value="1"/>
</dbReference>
<dbReference type="RefSeq" id="WP_351079626.1">
    <property type="nucleotide sequence ID" value="NZ_JBEOZG010000007.1"/>
</dbReference>
<dbReference type="InterPro" id="IPR039420">
    <property type="entry name" value="WalR-like"/>
</dbReference>
<name>A0ABW6UGC5_9ACTN</name>
<sequence>MPPAHSSPHPATPAESEKRISVAVHARDPLSREGALSQLRHRHAIQLIDGTEAQAGDVAVLITETLDESAHTCLRQLVRAQGLRVVLVVNTMRESELLDVITYGVGAIVWRHEATASHLLQAVRAASRGHGALPSELIGRLINEVRTLRQGATGHPGASERDLTQREIDVLRLIADGWDTGEIAAKLAYSERTVKNIIHGLTSRRELRNRAHAVAHALREGYIS</sequence>
<dbReference type="SUPFAM" id="SSF46894">
    <property type="entry name" value="C-terminal effector domain of the bipartite response regulators"/>
    <property type="match status" value="1"/>
</dbReference>
<feature type="domain" description="HTH luxR-type" evidence="4">
    <location>
        <begin position="156"/>
        <end position="221"/>
    </location>
</feature>